<dbReference type="SUPFAM" id="SSF54373">
    <property type="entry name" value="FAD-linked reductases, C-terminal domain"/>
    <property type="match status" value="1"/>
</dbReference>
<evidence type="ECO:0000259" key="11">
    <source>
        <dbReference type="PROSITE" id="PS00624"/>
    </source>
</evidence>
<feature type="region of interest" description="Disordered" evidence="9">
    <location>
        <begin position="529"/>
        <end position="629"/>
    </location>
</feature>
<dbReference type="SUPFAM" id="SSF51905">
    <property type="entry name" value="FAD/NAD(P)-binding domain"/>
    <property type="match status" value="1"/>
</dbReference>
<dbReference type="UniPathway" id="UPA00529">
    <property type="reaction ID" value="UER00385"/>
</dbReference>
<comment type="catalytic activity">
    <reaction evidence="8">
        <text>choline + A = betaine aldehyde + AH2</text>
        <dbReference type="Rhea" id="RHEA:17433"/>
        <dbReference type="ChEBI" id="CHEBI:13193"/>
        <dbReference type="ChEBI" id="CHEBI:15354"/>
        <dbReference type="ChEBI" id="CHEBI:15710"/>
        <dbReference type="ChEBI" id="CHEBI:17499"/>
        <dbReference type="EC" id="1.1.99.1"/>
    </reaction>
</comment>
<dbReference type="PANTHER" id="PTHR11552">
    <property type="entry name" value="GLUCOSE-METHANOL-CHOLINE GMC OXIDOREDUCTASE"/>
    <property type="match status" value="1"/>
</dbReference>
<dbReference type="PROSITE" id="PS00623">
    <property type="entry name" value="GMC_OXRED_1"/>
    <property type="match status" value="1"/>
</dbReference>
<evidence type="ECO:0000256" key="7">
    <source>
        <dbReference type="RuleBase" id="RU003968"/>
    </source>
</evidence>
<comment type="cofactor">
    <cofactor evidence="1">
        <name>FAD</name>
        <dbReference type="ChEBI" id="CHEBI:57692"/>
    </cofactor>
</comment>
<dbReference type="NCBIfam" id="NF002550">
    <property type="entry name" value="PRK02106.1"/>
    <property type="match status" value="1"/>
</dbReference>
<evidence type="ECO:0000256" key="5">
    <source>
        <dbReference type="ARBA" id="ARBA00023002"/>
    </source>
</evidence>
<keyword evidence="13" id="KW-1185">Reference proteome</keyword>
<dbReference type="GO" id="GO:0019285">
    <property type="term" value="P:glycine betaine biosynthetic process from choline"/>
    <property type="evidence" value="ECO:0007669"/>
    <property type="project" value="UniProtKB-UniRule"/>
</dbReference>
<dbReference type="InterPro" id="IPR000172">
    <property type="entry name" value="GMC_OxRdtase_N"/>
</dbReference>
<evidence type="ECO:0000256" key="9">
    <source>
        <dbReference type="SAM" id="MobiDB-lite"/>
    </source>
</evidence>
<dbReference type="PANTHER" id="PTHR11552:SF147">
    <property type="entry name" value="CHOLINE DEHYDROGENASE, MITOCHONDRIAL"/>
    <property type="match status" value="1"/>
</dbReference>
<dbReference type="EMBL" id="AOLV01000010">
    <property type="protein sequence ID" value="EPX86544.1"/>
    <property type="molecule type" value="Genomic_DNA"/>
</dbReference>
<dbReference type="EC" id="1.1.99.1" evidence="6 8"/>
<evidence type="ECO:0000313" key="12">
    <source>
        <dbReference type="EMBL" id="EPX86544.1"/>
    </source>
</evidence>
<dbReference type="Pfam" id="PF05199">
    <property type="entry name" value="GMC_oxred_C"/>
    <property type="match status" value="1"/>
</dbReference>
<dbReference type="HOGENOM" id="CLU_002865_7_1_5"/>
<dbReference type="AlphaFoldDB" id="S9SJN3"/>
<dbReference type="GO" id="GO:0050660">
    <property type="term" value="F:flavin adenine dinucleotide binding"/>
    <property type="evidence" value="ECO:0007669"/>
    <property type="project" value="InterPro"/>
</dbReference>
<dbReference type="NCBIfam" id="TIGR01810">
    <property type="entry name" value="betA"/>
    <property type="match status" value="1"/>
</dbReference>
<sequence length="807" mass="87925">MHADYVVIGAGSAGCALAYRLSEAGHSVIIIEAGGSDWGPFIRMPAALSYPMNMARYDWGFRTEPEPHLGGRSLATPRGKVIGGSSSINGMVYVRGHARDFDHWAEMGAQGWAFADVLPYFRRMEHWHGGVGDPSWRGHDGPLHVTRGPASNPLARAFLEAGRQAGYPLTDDPNGWRQEGFGPMESTIWRGMRWSAAWAYLRPALRRPNCDLVTGIARRILFEGRRAIGVEIDSFNGLQTIRAHREVIVSASSINSPKLLMLSGIGPAGHLRAMGIPVLADRPGVGANLQDHLEIYVQQASLLPVSLFRYWNIWGKALVGAQWLLTGRGLGASNQFEMGGFIRSRAGVEYPDIQFHFLPIAVRYDGRAAADGHGYQAHVGPMRSPSRGTVTLRSPDPADPPRILFNYMSTEEDWRDFRTAIRLTREIFAQPAFERFRGHEISPGEHVQTDAQLDEAIREHVESAYHPCGTCRMGDPADPLAVVDPDCRVIGVEGLRVADSSIFPRITNGNLNAPSIMTGEKAADHILGRRLPRDEREPWIDPDWQTAQRPRRPVPGQSETSRELRAPNDGVAGDRGGAGPCRAARCGAGGRGGAGDPASAPALFPRPADQRRDAPQRESIPHGATARDHGIGAQADIGMMPEGLAPVDLGDVHLHHRPLEGMEGIEQRHRGMGQPAGIDDDPGRATPRLLHPVDQHPFVIRLAQLGPQPQRLCQRGAVALHIGQRLAPVDLRLALAEQVQVRPVQDQDKGQGHGMAPLWRLSCAPPSAGRARPSGLSPHGLQPLCCHSRTFIHGHARQPVQTPPRGG</sequence>
<accession>S9SJN3</accession>
<gene>
    <name evidence="12" type="ORF">ruthe_01360</name>
</gene>
<keyword evidence="3 7" id="KW-0285">Flavoprotein</keyword>
<dbReference type="InterPro" id="IPR036188">
    <property type="entry name" value="FAD/NAD-bd_sf"/>
</dbReference>
<feature type="domain" description="Glucose-methanol-choline oxidoreductase N-terminal" evidence="10">
    <location>
        <begin position="79"/>
        <end position="102"/>
    </location>
</feature>
<dbReference type="InterPro" id="IPR012132">
    <property type="entry name" value="GMC_OxRdtase"/>
</dbReference>
<dbReference type="InterPro" id="IPR011533">
    <property type="entry name" value="BetA"/>
</dbReference>
<dbReference type="Pfam" id="PF00732">
    <property type="entry name" value="GMC_oxred_N"/>
    <property type="match status" value="1"/>
</dbReference>
<comment type="caution">
    <text evidence="12">The sequence shown here is derived from an EMBL/GenBank/DDBJ whole genome shotgun (WGS) entry which is preliminary data.</text>
</comment>
<protein>
    <recommendedName>
        <fullName evidence="6 8">Choline dehydrogenase</fullName>
        <ecNumber evidence="6 8">1.1.99.1</ecNumber>
    </recommendedName>
</protein>
<evidence type="ECO:0000259" key="10">
    <source>
        <dbReference type="PROSITE" id="PS00623"/>
    </source>
</evidence>
<organism evidence="12 13">
    <name type="scientific">Rubellimicrobium thermophilum DSM 16684</name>
    <dbReference type="NCBI Taxonomy" id="1123069"/>
    <lineage>
        <taxon>Bacteria</taxon>
        <taxon>Pseudomonadati</taxon>
        <taxon>Pseudomonadota</taxon>
        <taxon>Alphaproteobacteria</taxon>
        <taxon>Rhodobacterales</taxon>
        <taxon>Roseobacteraceae</taxon>
        <taxon>Rubellimicrobium</taxon>
    </lineage>
</organism>
<feature type="compositionally biased region" description="Basic and acidic residues" evidence="9">
    <location>
        <begin position="529"/>
        <end position="539"/>
    </location>
</feature>
<evidence type="ECO:0000256" key="3">
    <source>
        <dbReference type="ARBA" id="ARBA00022630"/>
    </source>
</evidence>
<dbReference type="PATRIC" id="fig|1123069.3.peg.1333"/>
<comment type="pathway">
    <text evidence="8">Amine and polyamine biosynthesis; betaine biosynthesis via choline pathway; betaine aldehyde from choline (cytochrome c reductase route): step 1/1.</text>
</comment>
<dbReference type="STRING" id="1123069.ruthe_01360"/>
<evidence type="ECO:0000256" key="6">
    <source>
        <dbReference type="NCBIfam" id="TIGR01810"/>
    </source>
</evidence>
<dbReference type="InterPro" id="IPR007867">
    <property type="entry name" value="GMC_OxRtase_C"/>
</dbReference>
<keyword evidence="5" id="KW-0560">Oxidoreductase</keyword>
<evidence type="ECO:0000256" key="2">
    <source>
        <dbReference type="ARBA" id="ARBA00010790"/>
    </source>
</evidence>
<dbReference type="Gene3D" id="3.30.560.10">
    <property type="entry name" value="Glucose Oxidase, domain 3"/>
    <property type="match status" value="1"/>
</dbReference>
<feature type="region of interest" description="Disordered" evidence="9">
    <location>
        <begin position="376"/>
        <end position="395"/>
    </location>
</feature>
<reference evidence="12 13" key="1">
    <citation type="journal article" date="2013" name="Stand. Genomic Sci.">
        <title>Genome sequence of the reddish-pigmented Rubellimicrobium thermophilum type strain (DSM 16684(T)), a member of the Roseobacter clade.</title>
        <authorList>
            <person name="Fiebig A."/>
            <person name="Riedel T."/>
            <person name="Gronow S."/>
            <person name="Petersen J."/>
            <person name="Klenk H.P."/>
            <person name="Goker M."/>
        </authorList>
    </citation>
    <scope>NUCLEOTIDE SEQUENCE [LARGE SCALE GENOMIC DNA]</scope>
    <source>
        <strain evidence="12 13">DSM 16684</strain>
    </source>
</reference>
<feature type="compositionally biased region" description="Basic and acidic residues" evidence="9">
    <location>
        <begin position="608"/>
        <end position="629"/>
    </location>
</feature>
<dbReference type="Proteomes" id="UP000015346">
    <property type="component" value="Unassembled WGS sequence"/>
</dbReference>
<comment type="similarity">
    <text evidence="2 7">Belongs to the GMC oxidoreductase family.</text>
</comment>
<keyword evidence="4 7" id="KW-0274">FAD</keyword>
<dbReference type="GO" id="GO:0008812">
    <property type="term" value="F:choline dehydrogenase activity"/>
    <property type="evidence" value="ECO:0007669"/>
    <property type="project" value="UniProtKB-UniRule"/>
</dbReference>
<feature type="domain" description="Glucose-methanol-choline oxidoreductase N-terminal" evidence="11">
    <location>
        <begin position="252"/>
        <end position="266"/>
    </location>
</feature>
<proteinExistence type="inferred from homology"/>
<evidence type="ECO:0000256" key="8">
    <source>
        <dbReference type="RuleBase" id="RU003969"/>
    </source>
</evidence>
<evidence type="ECO:0000256" key="4">
    <source>
        <dbReference type="ARBA" id="ARBA00022827"/>
    </source>
</evidence>
<evidence type="ECO:0000313" key="13">
    <source>
        <dbReference type="Proteomes" id="UP000015346"/>
    </source>
</evidence>
<evidence type="ECO:0000256" key="1">
    <source>
        <dbReference type="ARBA" id="ARBA00001974"/>
    </source>
</evidence>
<dbReference type="PROSITE" id="PS00624">
    <property type="entry name" value="GMC_OXRED_2"/>
    <property type="match status" value="1"/>
</dbReference>
<name>S9SJN3_9RHOB</name>
<dbReference type="Gene3D" id="3.50.50.60">
    <property type="entry name" value="FAD/NAD(P)-binding domain"/>
    <property type="match status" value="1"/>
</dbReference>